<keyword evidence="3" id="KW-0285">Flavoprotein</keyword>
<feature type="domain" description="Acyl-CoA dehydrogenase/oxidase N-terminal" evidence="6">
    <location>
        <begin position="7"/>
        <end position="116"/>
    </location>
</feature>
<evidence type="ECO:0000256" key="4">
    <source>
        <dbReference type="ARBA" id="ARBA00022827"/>
    </source>
</evidence>
<keyword evidence="4" id="KW-0274">FAD</keyword>
<dbReference type="PANTHER" id="PTHR43884:SF12">
    <property type="entry name" value="ISOVALERYL-COA DEHYDROGENASE, MITOCHONDRIAL-RELATED"/>
    <property type="match status" value="1"/>
</dbReference>
<dbReference type="GO" id="GO:0046359">
    <property type="term" value="P:butyrate catabolic process"/>
    <property type="evidence" value="ECO:0007669"/>
    <property type="project" value="TreeGrafter"/>
</dbReference>
<organism evidence="7 8">
    <name type="scientific">Amycolatopsis methanolica 239</name>
    <dbReference type="NCBI Taxonomy" id="1068978"/>
    <lineage>
        <taxon>Bacteria</taxon>
        <taxon>Bacillati</taxon>
        <taxon>Actinomycetota</taxon>
        <taxon>Actinomycetes</taxon>
        <taxon>Pseudonocardiales</taxon>
        <taxon>Pseudonocardiaceae</taxon>
        <taxon>Amycolatopsis</taxon>
        <taxon>Amycolatopsis methanolica group</taxon>
    </lineage>
</organism>
<dbReference type="GO" id="GO:0033539">
    <property type="term" value="P:fatty acid beta-oxidation using acyl-CoA dehydrogenase"/>
    <property type="evidence" value="ECO:0007669"/>
    <property type="project" value="TreeGrafter"/>
</dbReference>
<name>A0A076MQQ5_AMYME</name>
<dbReference type="HOGENOM" id="CLU_018204_0_2_11"/>
<gene>
    <name evidence="7" type="primary">fadE</name>
    <name evidence="7" type="ORF">AMETH_1189</name>
</gene>
<dbReference type="Gene3D" id="2.40.110.10">
    <property type="entry name" value="Butyryl-CoA Dehydrogenase, subunit A, domain 2"/>
    <property type="match status" value="1"/>
</dbReference>
<dbReference type="InterPro" id="IPR009075">
    <property type="entry name" value="AcylCo_DH/oxidase_C"/>
</dbReference>
<dbReference type="Pfam" id="PF02771">
    <property type="entry name" value="Acyl-CoA_dh_N"/>
    <property type="match status" value="1"/>
</dbReference>
<dbReference type="InterPro" id="IPR036250">
    <property type="entry name" value="AcylCo_DH-like_C"/>
</dbReference>
<evidence type="ECO:0000256" key="1">
    <source>
        <dbReference type="ARBA" id="ARBA00001974"/>
    </source>
</evidence>
<keyword evidence="8" id="KW-1185">Reference proteome</keyword>
<reference evidence="7 8" key="1">
    <citation type="submission" date="2014-07" db="EMBL/GenBank/DDBJ databases">
        <title>Whole Genome Sequence of the Amycolatopsis methanolica 239.</title>
        <authorList>
            <person name="Tang B."/>
        </authorList>
    </citation>
    <scope>NUCLEOTIDE SEQUENCE [LARGE SCALE GENOMIC DNA]</scope>
    <source>
        <strain evidence="7 8">239</strain>
    </source>
</reference>
<dbReference type="SUPFAM" id="SSF47203">
    <property type="entry name" value="Acyl-CoA dehydrogenase C-terminal domain-like"/>
    <property type="match status" value="1"/>
</dbReference>
<comment type="similarity">
    <text evidence="2">Belongs to the acyl-CoA dehydrogenase family.</text>
</comment>
<dbReference type="Gene3D" id="1.10.540.10">
    <property type="entry name" value="Acyl-CoA dehydrogenase/oxidase, N-terminal domain"/>
    <property type="match status" value="1"/>
</dbReference>
<dbReference type="Gene3D" id="1.20.140.10">
    <property type="entry name" value="Butyryl-CoA Dehydrogenase, subunit A, domain 3"/>
    <property type="match status" value="1"/>
</dbReference>
<evidence type="ECO:0000259" key="6">
    <source>
        <dbReference type="Pfam" id="PF02771"/>
    </source>
</evidence>
<dbReference type="InterPro" id="IPR046373">
    <property type="entry name" value="Acyl-CoA_Oxase/DH_mid-dom_sf"/>
</dbReference>
<dbReference type="STRING" id="1068978.AMETH_1189"/>
<evidence type="ECO:0000256" key="3">
    <source>
        <dbReference type="ARBA" id="ARBA00022630"/>
    </source>
</evidence>
<dbReference type="EMBL" id="CP009110">
    <property type="protein sequence ID" value="AIJ21281.1"/>
    <property type="molecule type" value="Genomic_DNA"/>
</dbReference>
<sequence>MFNPVLTDEQAALADVVRQLGERAIRPILHDGGRATPADLAGVWRDLYEMGLTAPVNAEYDGQGRPDPGTCLLIAEEIGYGDPGVAYDLVSTCQAALLIEELGTEAQRTAYLPRFAHDPAFSTGVAYFEGFGRTPQELGAVAKRAGEEWRLNGRKVGVTRPSEADVLVVVTADADSDQLAVFAVEPARCTGLEVARDDAVTGKLGLDAVKTGCVELREVRVPETARLSSHGSDSTRTHRAIAALRLGVGAVLLGTARAALAYAVEYANTREAFGHPIAQYQGVAFPLVETDSEIDAARLQLWRASETIGSSADDVAIATSTAEAISRCQRAAMEATRIGINTLGGHGFIQDHPVEQWYRAAATLAALDFDPLESDCGVL</sequence>
<dbReference type="KEGG" id="amq:AMETH_1189"/>
<dbReference type="GO" id="GO:0003995">
    <property type="term" value="F:acyl-CoA dehydrogenase activity"/>
    <property type="evidence" value="ECO:0007669"/>
    <property type="project" value="TreeGrafter"/>
</dbReference>
<accession>A0A076MQQ5</accession>
<dbReference type="eggNOG" id="COG1960">
    <property type="taxonomic scope" value="Bacteria"/>
</dbReference>
<feature type="domain" description="Acyl-CoA dehydrogenase/oxidase C-terminal" evidence="5">
    <location>
        <begin position="240"/>
        <end position="364"/>
    </location>
</feature>
<proteinExistence type="inferred from homology"/>
<evidence type="ECO:0000313" key="7">
    <source>
        <dbReference type="EMBL" id="AIJ21281.1"/>
    </source>
</evidence>
<dbReference type="GO" id="GO:0050660">
    <property type="term" value="F:flavin adenine dinucleotide binding"/>
    <property type="evidence" value="ECO:0007669"/>
    <property type="project" value="InterPro"/>
</dbReference>
<dbReference type="PATRIC" id="fig|1068978.7.peg.1253"/>
<dbReference type="InterPro" id="IPR037069">
    <property type="entry name" value="AcylCoA_DH/ox_N_sf"/>
</dbReference>
<dbReference type="AlphaFoldDB" id="A0A076MQQ5"/>
<dbReference type="Pfam" id="PF00441">
    <property type="entry name" value="Acyl-CoA_dh_1"/>
    <property type="match status" value="1"/>
</dbReference>
<dbReference type="SUPFAM" id="SSF56645">
    <property type="entry name" value="Acyl-CoA dehydrogenase NM domain-like"/>
    <property type="match status" value="1"/>
</dbReference>
<dbReference type="InterPro" id="IPR009100">
    <property type="entry name" value="AcylCoA_DH/oxidase_NM_dom_sf"/>
</dbReference>
<dbReference type="InterPro" id="IPR013786">
    <property type="entry name" value="AcylCoA_DH/ox_N"/>
</dbReference>
<evidence type="ECO:0000313" key="8">
    <source>
        <dbReference type="Proteomes" id="UP000062973"/>
    </source>
</evidence>
<comment type="cofactor">
    <cofactor evidence="1">
        <name>FAD</name>
        <dbReference type="ChEBI" id="CHEBI:57692"/>
    </cofactor>
</comment>
<evidence type="ECO:0000256" key="2">
    <source>
        <dbReference type="ARBA" id="ARBA00009347"/>
    </source>
</evidence>
<dbReference type="PANTHER" id="PTHR43884">
    <property type="entry name" value="ACYL-COA DEHYDROGENASE"/>
    <property type="match status" value="1"/>
</dbReference>
<protein>
    <submittedName>
        <fullName evidence="7">Acyl-CoA dehydrogenase domain protein</fullName>
    </submittedName>
</protein>
<evidence type="ECO:0000259" key="5">
    <source>
        <dbReference type="Pfam" id="PF00441"/>
    </source>
</evidence>
<dbReference type="Proteomes" id="UP000062973">
    <property type="component" value="Chromosome"/>
</dbReference>